<keyword evidence="3" id="KW-1185">Reference proteome</keyword>
<dbReference type="Pfam" id="PF10021">
    <property type="entry name" value="PARG_cat_microb"/>
    <property type="match status" value="1"/>
</dbReference>
<gene>
    <name evidence="2" type="ORF">CDO51_01865</name>
</gene>
<proteinExistence type="predicted"/>
<name>A0A226C0G2_9FIRM</name>
<dbReference type="OrthoDB" id="9806181at2"/>
<organism evidence="2 3">
    <name type="scientific">Natranaerobius trueperi</name>
    <dbReference type="NCBI Taxonomy" id="759412"/>
    <lineage>
        <taxon>Bacteria</taxon>
        <taxon>Bacillati</taxon>
        <taxon>Bacillota</taxon>
        <taxon>Clostridia</taxon>
        <taxon>Natranaerobiales</taxon>
        <taxon>Natranaerobiaceae</taxon>
        <taxon>Natranaerobius</taxon>
    </lineage>
</organism>
<dbReference type="PANTHER" id="PTHR35596:SF1">
    <property type="entry name" value="MICROBIAL-TYPE PARG CATALYTIC DOMAIN-CONTAINING PROTEIN"/>
    <property type="match status" value="1"/>
</dbReference>
<dbReference type="SUPFAM" id="SSF52949">
    <property type="entry name" value="Macro domain-like"/>
    <property type="match status" value="1"/>
</dbReference>
<dbReference type="RefSeq" id="WP_089022593.1">
    <property type="nucleotide sequence ID" value="NZ_NIQC01000002.1"/>
</dbReference>
<dbReference type="InterPro" id="IPR043472">
    <property type="entry name" value="Macro_dom-like"/>
</dbReference>
<dbReference type="PIRSF" id="PIRSF014899">
    <property type="entry name" value="UCP014899"/>
    <property type="match status" value="1"/>
</dbReference>
<dbReference type="Proteomes" id="UP000214588">
    <property type="component" value="Unassembled WGS sequence"/>
</dbReference>
<reference evidence="2 3" key="1">
    <citation type="submission" date="2017-06" db="EMBL/GenBank/DDBJ databases">
        <title>Draft Genome Sequence of Natranaerobius trueperi halophilic, alkalithermophilic bacteria from soda lakes.</title>
        <authorList>
            <person name="Zhao B."/>
        </authorList>
    </citation>
    <scope>NUCLEOTIDE SEQUENCE [LARGE SCALE GENOMIC DNA]</scope>
    <source>
        <strain evidence="2 3">DSM 18760</strain>
    </source>
</reference>
<dbReference type="PANTHER" id="PTHR35596">
    <property type="entry name" value="DUF2263 DOMAIN-CONTAINING PROTEIN"/>
    <property type="match status" value="1"/>
</dbReference>
<dbReference type="AlphaFoldDB" id="A0A226C0G2"/>
<evidence type="ECO:0000313" key="2">
    <source>
        <dbReference type="EMBL" id="OWZ84788.1"/>
    </source>
</evidence>
<accession>A0A226C0G2</accession>
<dbReference type="InterPro" id="IPR012664">
    <property type="entry name" value="CHP02452"/>
</dbReference>
<dbReference type="NCBIfam" id="TIGR02452">
    <property type="entry name" value="TIGR02452 family protein"/>
    <property type="match status" value="1"/>
</dbReference>
<dbReference type="EMBL" id="NIQC01000002">
    <property type="protein sequence ID" value="OWZ84788.1"/>
    <property type="molecule type" value="Genomic_DNA"/>
</dbReference>
<comment type="caution">
    <text evidence="2">The sequence shown here is derived from an EMBL/GenBank/DDBJ whole genome shotgun (WGS) entry which is preliminary data.</text>
</comment>
<feature type="domain" description="Microbial-type PARG catalytic" evidence="1">
    <location>
        <begin position="11"/>
        <end position="164"/>
    </location>
</feature>
<evidence type="ECO:0000259" key="1">
    <source>
        <dbReference type="Pfam" id="PF10021"/>
    </source>
</evidence>
<dbReference type="Gene3D" id="3.40.220.10">
    <property type="entry name" value="Leucine Aminopeptidase, subunit E, domain 1"/>
    <property type="match status" value="1"/>
</dbReference>
<evidence type="ECO:0000313" key="3">
    <source>
        <dbReference type="Proteomes" id="UP000214588"/>
    </source>
</evidence>
<protein>
    <submittedName>
        <fullName evidence="2">TIGR02452 family protein</fullName>
    </submittedName>
</protein>
<sequence>MTSRERRAKVAKDTLEIIDQGGYYNNNNSWVDIKEFIQRSIANTELFSPHKLQSIEKKIIEQNLIHKEDDFYPIEVTTEDTLAAANRLYVNGYNPVCLNFASAINPGGGFLNGNSAQEESLCRVSSLYSSINSKKEFYVANKAFSSALYTDYMIYSPEVPVFRDINDTLLDKPFYTSFITAPAVNAKIVTTQEPENINLIEIIMRSRISKIISLASFLGHDSIVLGAFGCGVFENDVNDVARYFEENLKNKAILFNKIVFAILGDSNNPTYKIFKKTLLNS</sequence>
<dbReference type="InterPro" id="IPR019261">
    <property type="entry name" value="PARG_cat_microbial"/>
</dbReference>